<protein>
    <submittedName>
        <fullName evidence="1">Acetyl-CoA carboxylase carboxyltransferase subunit alpha</fullName>
        <ecNumber evidence="1">6.4.1.2</ecNumber>
    </submittedName>
</protein>
<evidence type="ECO:0000313" key="1">
    <source>
        <dbReference type="EMBL" id="QUC68270.1"/>
    </source>
</evidence>
<reference evidence="1" key="1">
    <citation type="submission" date="2021-01" db="EMBL/GenBank/DDBJ databases">
        <title>Complete genome sequence of Clostridiales bacterium R-7.</title>
        <authorList>
            <person name="Mahoney-Kurpe S.C."/>
            <person name="Palevich N."/>
            <person name="Koike S."/>
            <person name="Moon C.D."/>
            <person name="Attwood G.T."/>
        </authorList>
    </citation>
    <scope>NUCLEOTIDE SEQUENCE</scope>
    <source>
        <strain evidence="1">R-7</strain>
    </source>
</reference>
<keyword evidence="2" id="KW-1185">Reference proteome</keyword>
<dbReference type="EC" id="6.4.1.2" evidence="1"/>
<proteinExistence type="predicted"/>
<name>A0AC61MYP4_9FIRM</name>
<keyword evidence="1" id="KW-0436">Ligase</keyword>
<sequence length="265" mass="28719">MSDAAYKRVRTARNNDRPTGLDYIRHIFRGFIEFHGDRRYADDPAIVGGIARLDGSPVTVIAIEKGHTAKERTGRNFGAPNPEGYRKALRLMMQAEKFGRPVICLIDTSGAFCGIGAEERGQGQAIAENLMAMSTLCVPVISILIGEGGSGGALALAVADRVWMLQNAVYSVISPEGCASILWKDAAKAETAAASLKLTAEDAKSLGVIERILSEKEIGTKAFYDRIRTLLKEELEELSADPDLVGKRYDRFRKIGAGAVMKESV</sequence>
<dbReference type="Proteomes" id="UP000682782">
    <property type="component" value="Chromosome"/>
</dbReference>
<dbReference type="EMBL" id="CP068393">
    <property type="protein sequence ID" value="QUC68270.1"/>
    <property type="molecule type" value="Genomic_DNA"/>
</dbReference>
<evidence type="ECO:0000313" key="2">
    <source>
        <dbReference type="Proteomes" id="UP000682782"/>
    </source>
</evidence>
<accession>A0AC61MYP4</accession>
<gene>
    <name evidence="1" type="ORF">JYE49_06135</name>
</gene>
<organism evidence="1 2">
    <name type="scientific">Aristaeella hokkaidonensis</name>
    <dbReference type="NCBI Taxonomy" id="3046382"/>
    <lineage>
        <taxon>Bacteria</taxon>
        <taxon>Bacillati</taxon>
        <taxon>Bacillota</taxon>
        <taxon>Clostridia</taxon>
        <taxon>Eubacteriales</taxon>
        <taxon>Aristaeellaceae</taxon>
        <taxon>Aristaeella</taxon>
    </lineage>
</organism>